<dbReference type="OrthoDB" id="1686421at2759"/>
<reference evidence="4" key="1">
    <citation type="journal article" date="2017" name="Front. Plant Sci.">
        <title>Climate Clever Clovers: New Paradigm to Reduce the Environmental Footprint of Ruminants by Breeding Low Methanogenic Forages Utilizing Haplotype Variation.</title>
        <authorList>
            <person name="Kaur P."/>
            <person name="Appels R."/>
            <person name="Bayer P.E."/>
            <person name="Keeble-Gagnere G."/>
            <person name="Wang J."/>
            <person name="Hirakawa H."/>
            <person name="Shirasawa K."/>
            <person name="Vercoe P."/>
            <person name="Stefanova K."/>
            <person name="Durmic Z."/>
            <person name="Nichols P."/>
            <person name="Revell C."/>
            <person name="Isobe S.N."/>
            <person name="Edwards D."/>
            <person name="Erskine W."/>
        </authorList>
    </citation>
    <scope>NUCLEOTIDE SEQUENCE [LARGE SCALE GENOMIC DNA]</scope>
    <source>
        <strain evidence="4">cv. Daliak</strain>
    </source>
</reference>
<organism evidence="3 4">
    <name type="scientific">Trifolium subterraneum</name>
    <name type="common">Subterranean clover</name>
    <dbReference type="NCBI Taxonomy" id="3900"/>
    <lineage>
        <taxon>Eukaryota</taxon>
        <taxon>Viridiplantae</taxon>
        <taxon>Streptophyta</taxon>
        <taxon>Embryophyta</taxon>
        <taxon>Tracheophyta</taxon>
        <taxon>Spermatophyta</taxon>
        <taxon>Magnoliopsida</taxon>
        <taxon>eudicotyledons</taxon>
        <taxon>Gunneridae</taxon>
        <taxon>Pentapetalae</taxon>
        <taxon>rosids</taxon>
        <taxon>fabids</taxon>
        <taxon>Fabales</taxon>
        <taxon>Fabaceae</taxon>
        <taxon>Papilionoideae</taxon>
        <taxon>50 kb inversion clade</taxon>
        <taxon>NPAAA clade</taxon>
        <taxon>Hologalegina</taxon>
        <taxon>IRL clade</taxon>
        <taxon>Trifolieae</taxon>
        <taxon>Trifolium</taxon>
    </lineage>
</organism>
<dbReference type="AlphaFoldDB" id="A0A2Z6MJE2"/>
<name>A0A2Z6MJE2_TRISU</name>
<protein>
    <recommendedName>
        <fullName evidence="2">FAR1 domain-containing protein</fullName>
    </recommendedName>
</protein>
<feature type="domain" description="FAR1" evidence="2">
    <location>
        <begin position="72"/>
        <end position="159"/>
    </location>
</feature>
<sequence length="205" mass="23744">MLHLDSDIEGEEFTSGDGIDTDRYELGEKNCGIGTDRNELGKENCNEKKCLSEITDDDIRAMEFSTEEEAIDFYKVYAHSQGFAIRKKDVKRNDENEIVSRRLLCNKAGKSERKNKKNEDRHRPTMRTGCLARLRVAYDIIRKIWKVTMFEPSHNHDLTPAHFVHLTPNYRKLSEADKKTVNGLHSQGVRTCHIMGFFYGSKRRS</sequence>
<evidence type="ECO:0000259" key="2">
    <source>
        <dbReference type="Pfam" id="PF03101"/>
    </source>
</evidence>
<dbReference type="PANTHER" id="PTHR46328">
    <property type="entry name" value="FAR-RED IMPAIRED RESPONSIVE (FAR1) FAMILY PROTEIN-RELATED"/>
    <property type="match status" value="1"/>
</dbReference>
<evidence type="ECO:0000313" key="4">
    <source>
        <dbReference type="Proteomes" id="UP000242715"/>
    </source>
</evidence>
<dbReference type="PANTHER" id="PTHR46328:SF33">
    <property type="entry name" value="FAR1 DNA-BINDING DOMAIN PROTEIN"/>
    <property type="match status" value="1"/>
</dbReference>
<gene>
    <name evidence="3" type="ORF">TSUD_22070</name>
</gene>
<feature type="region of interest" description="Disordered" evidence="1">
    <location>
        <begin position="1"/>
        <end position="21"/>
    </location>
</feature>
<dbReference type="Proteomes" id="UP000242715">
    <property type="component" value="Unassembled WGS sequence"/>
</dbReference>
<dbReference type="Pfam" id="PF03101">
    <property type="entry name" value="FAR1"/>
    <property type="match status" value="1"/>
</dbReference>
<accession>A0A2Z6MJE2</accession>
<proteinExistence type="predicted"/>
<dbReference type="EMBL" id="DF973468">
    <property type="protein sequence ID" value="GAU31761.1"/>
    <property type="molecule type" value="Genomic_DNA"/>
</dbReference>
<evidence type="ECO:0000256" key="1">
    <source>
        <dbReference type="SAM" id="MobiDB-lite"/>
    </source>
</evidence>
<dbReference type="InterPro" id="IPR004330">
    <property type="entry name" value="FAR1_DNA_bnd_dom"/>
</dbReference>
<evidence type="ECO:0000313" key="3">
    <source>
        <dbReference type="EMBL" id="GAU31761.1"/>
    </source>
</evidence>
<keyword evidence="4" id="KW-1185">Reference proteome</keyword>